<protein>
    <submittedName>
        <fullName evidence="1">Mu-like prophage Flumu G protein</fullName>
    </submittedName>
</protein>
<dbReference type="HOGENOM" id="CLU_117141_3_1_7"/>
<organism evidence="1 2">
    <name type="scientific">Syntrophus aciditrophicus (strain SB)</name>
    <dbReference type="NCBI Taxonomy" id="56780"/>
    <lineage>
        <taxon>Bacteria</taxon>
        <taxon>Pseudomonadati</taxon>
        <taxon>Thermodesulfobacteriota</taxon>
        <taxon>Syntrophia</taxon>
        <taxon>Syntrophales</taxon>
        <taxon>Syntrophaceae</taxon>
        <taxon>Syntrophus</taxon>
    </lineage>
</organism>
<dbReference type="InterPro" id="IPR006522">
    <property type="entry name" value="Phage_virion_morphogenesis"/>
</dbReference>
<dbReference type="Pfam" id="PF05069">
    <property type="entry name" value="Phage_tail_S"/>
    <property type="match status" value="1"/>
</dbReference>
<dbReference type="OrthoDB" id="1807756at2"/>
<dbReference type="AlphaFoldDB" id="Q2LQR1"/>
<name>Q2LQR1_SYNAS</name>
<gene>
    <name evidence="1" type="ORF">SYN_02301</name>
</gene>
<dbReference type="Proteomes" id="UP000001933">
    <property type="component" value="Chromosome"/>
</dbReference>
<dbReference type="EMBL" id="CP000252">
    <property type="protein sequence ID" value="ABC76425.1"/>
    <property type="molecule type" value="Genomic_DNA"/>
</dbReference>
<dbReference type="eggNOG" id="COG5005">
    <property type="taxonomic scope" value="Bacteria"/>
</dbReference>
<reference evidence="1 2" key="1">
    <citation type="journal article" date="2007" name="Proc. Natl. Acad. Sci. U.S.A.">
        <title>The genome of Syntrophus aciditrophicus: life at the thermodynamic limit of microbial growth.</title>
        <authorList>
            <person name="McInerney M.J."/>
            <person name="Rohlin L."/>
            <person name="Mouttaki H."/>
            <person name="Kim U."/>
            <person name="Krupp R.S."/>
            <person name="Rios-Hernandez L."/>
            <person name="Sieber J."/>
            <person name="Struchtemeyer C.G."/>
            <person name="Bhattacharyya A."/>
            <person name="Campbell J.W."/>
            <person name="Gunsalus R.P."/>
        </authorList>
    </citation>
    <scope>NUCLEOTIDE SEQUENCE [LARGE SCALE GENOMIC DNA]</scope>
    <source>
        <strain evidence="1 2">SB</strain>
    </source>
</reference>
<dbReference type="InParanoid" id="Q2LQR1"/>
<evidence type="ECO:0000313" key="1">
    <source>
        <dbReference type="EMBL" id="ABC76425.1"/>
    </source>
</evidence>
<dbReference type="RefSeq" id="WP_011416459.1">
    <property type="nucleotide sequence ID" value="NC_007759.1"/>
</dbReference>
<dbReference type="STRING" id="56780.SYN_02301"/>
<evidence type="ECO:0000313" key="2">
    <source>
        <dbReference type="Proteomes" id="UP000001933"/>
    </source>
</evidence>
<dbReference type="KEGG" id="sat:SYN_02301"/>
<accession>Q2LQR1</accession>
<keyword evidence="2" id="KW-1185">Reference proteome</keyword>
<dbReference type="NCBIfam" id="TIGR01635">
    <property type="entry name" value="tail_comp_S"/>
    <property type="match status" value="1"/>
</dbReference>
<sequence length="149" mass="16201">MPDITIRIDDKPVLDALNRLSRKMGDLSPVLRVIGEELVKSTESRFNSQGPAPDGARWAALSPATLKRKKHSKILTESGHLRGSIRSQLMGTHAVAVGTNRVYGAIHQLGGTAGRGRKVRIPARPYLGISREDSGRIAGIVERYLEGKV</sequence>
<proteinExistence type="predicted"/>